<keyword evidence="2" id="KW-0813">Transport</keyword>
<keyword evidence="7" id="KW-0811">Translocation</keyword>
<dbReference type="EMBL" id="CAETWZ010000027">
    <property type="protein sequence ID" value="CAB4367652.1"/>
    <property type="molecule type" value="Genomic_DNA"/>
</dbReference>
<feature type="transmembrane region" description="Helical" evidence="9">
    <location>
        <begin position="24"/>
        <end position="44"/>
    </location>
</feature>
<dbReference type="GO" id="GO:0043953">
    <property type="term" value="P:protein transport by the Tat complex"/>
    <property type="evidence" value="ECO:0007669"/>
    <property type="project" value="InterPro"/>
</dbReference>
<evidence type="ECO:0000256" key="5">
    <source>
        <dbReference type="ARBA" id="ARBA00022927"/>
    </source>
</evidence>
<dbReference type="PANTHER" id="PTHR42982:SF1">
    <property type="entry name" value="SEC-INDEPENDENT PROTEIN TRANSLOCASE PROTEIN TATA"/>
    <property type="match status" value="1"/>
</dbReference>
<keyword evidence="5" id="KW-0653">Protein transport</keyword>
<reference evidence="10" key="1">
    <citation type="submission" date="2020-05" db="EMBL/GenBank/DDBJ databases">
        <authorList>
            <person name="Chiriac C."/>
            <person name="Salcher M."/>
            <person name="Ghai R."/>
            <person name="Kavagutti S V."/>
        </authorList>
    </citation>
    <scope>NUCLEOTIDE SEQUENCE</scope>
</reference>
<organism evidence="10">
    <name type="scientific">freshwater metagenome</name>
    <dbReference type="NCBI Taxonomy" id="449393"/>
    <lineage>
        <taxon>unclassified sequences</taxon>
        <taxon>metagenomes</taxon>
        <taxon>ecological metagenomes</taxon>
    </lineage>
</organism>
<dbReference type="GO" id="GO:0005886">
    <property type="term" value="C:plasma membrane"/>
    <property type="evidence" value="ECO:0007669"/>
    <property type="project" value="UniProtKB-SubCell"/>
</dbReference>
<proteinExistence type="inferred from homology"/>
<evidence type="ECO:0000256" key="1">
    <source>
        <dbReference type="ARBA" id="ARBA00004162"/>
    </source>
</evidence>
<dbReference type="InterPro" id="IPR006312">
    <property type="entry name" value="TatA/E"/>
</dbReference>
<dbReference type="EMBL" id="CAEZXA010000029">
    <property type="protein sequence ID" value="CAB4670626.1"/>
    <property type="molecule type" value="Genomic_DNA"/>
</dbReference>
<gene>
    <name evidence="11" type="ORF">UFOPK2334_00502</name>
    <name evidence="12" type="ORF">UFOPK2870_00490</name>
    <name evidence="10" type="ORF">UFOPK4179_00440</name>
    <name evidence="13" type="ORF">UFOPK4293_00434</name>
</gene>
<keyword evidence="3" id="KW-1003">Cell membrane</keyword>
<evidence type="ECO:0000256" key="6">
    <source>
        <dbReference type="ARBA" id="ARBA00022989"/>
    </source>
</evidence>
<evidence type="ECO:0000313" key="11">
    <source>
        <dbReference type="EMBL" id="CAB4670626.1"/>
    </source>
</evidence>
<evidence type="ECO:0000256" key="4">
    <source>
        <dbReference type="ARBA" id="ARBA00022692"/>
    </source>
</evidence>
<comment type="subcellular location">
    <subcellularLocation>
        <location evidence="1">Cell membrane</location>
        <topology evidence="1">Single-pass membrane protein</topology>
    </subcellularLocation>
</comment>
<sequence length="71" mass="7660">MLTKDVPRPATVRNMISFLEGPELIIVLVVVLVLFGGAQLPKLAKNLGSAQKEFKKAMDEGKSDDSSSDSK</sequence>
<evidence type="ECO:0000256" key="8">
    <source>
        <dbReference type="ARBA" id="ARBA00023136"/>
    </source>
</evidence>
<evidence type="ECO:0000256" key="2">
    <source>
        <dbReference type="ARBA" id="ARBA00022448"/>
    </source>
</evidence>
<dbReference type="PANTHER" id="PTHR42982">
    <property type="entry name" value="SEC-INDEPENDENT PROTEIN TRANSLOCASE PROTEIN TATA"/>
    <property type="match status" value="1"/>
</dbReference>
<evidence type="ECO:0000256" key="9">
    <source>
        <dbReference type="SAM" id="Phobius"/>
    </source>
</evidence>
<evidence type="ECO:0000256" key="7">
    <source>
        <dbReference type="ARBA" id="ARBA00023010"/>
    </source>
</evidence>
<dbReference type="EMBL" id="CAFBQH010000018">
    <property type="protein sequence ID" value="CAB5046690.1"/>
    <property type="molecule type" value="Genomic_DNA"/>
</dbReference>
<dbReference type="InterPro" id="IPR003369">
    <property type="entry name" value="TatA/B/E"/>
</dbReference>
<evidence type="ECO:0000256" key="3">
    <source>
        <dbReference type="ARBA" id="ARBA00022475"/>
    </source>
</evidence>
<dbReference type="NCBIfam" id="TIGR01411">
    <property type="entry name" value="tatAE"/>
    <property type="match status" value="1"/>
</dbReference>
<keyword evidence="8 9" id="KW-0472">Membrane</keyword>
<keyword evidence="4 9" id="KW-0812">Transmembrane</keyword>
<name>A0A6J6AFU6_9ZZZZ</name>
<dbReference type="Pfam" id="PF02416">
    <property type="entry name" value="TatA_B_E"/>
    <property type="match status" value="1"/>
</dbReference>
<dbReference type="AlphaFoldDB" id="A0A6J6AFU6"/>
<protein>
    <submittedName>
        <fullName evidence="10">Unannotated protein</fullName>
    </submittedName>
</protein>
<dbReference type="HAMAP" id="MF_00236">
    <property type="entry name" value="TatA_E"/>
    <property type="match status" value="1"/>
</dbReference>
<accession>A0A6J6AFU6</accession>
<keyword evidence="6 9" id="KW-1133">Transmembrane helix</keyword>
<evidence type="ECO:0000313" key="13">
    <source>
        <dbReference type="EMBL" id="CAB5046690.1"/>
    </source>
</evidence>
<dbReference type="EMBL" id="CAEZZL010000025">
    <property type="protein sequence ID" value="CAB4758415.1"/>
    <property type="molecule type" value="Genomic_DNA"/>
</dbReference>
<dbReference type="Gene3D" id="1.20.5.3310">
    <property type="match status" value="1"/>
</dbReference>
<evidence type="ECO:0000313" key="10">
    <source>
        <dbReference type="EMBL" id="CAB4367652.1"/>
    </source>
</evidence>
<evidence type="ECO:0000313" key="12">
    <source>
        <dbReference type="EMBL" id="CAB4758415.1"/>
    </source>
</evidence>